<feature type="region of interest" description="Disordered" evidence="1">
    <location>
        <begin position="48"/>
        <end position="82"/>
    </location>
</feature>
<keyword evidence="3" id="KW-1185">Reference proteome</keyword>
<name>A0ABR3ACA5_9AGAR</name>
<comment type="caution">
    <text evidence="2">The sequence shown here is derived from an EMBL/GenBank/DDBJ whole genome shotgun (WGS) entry which is preliminary data.</text>
</comment>
<dbReference type="EMBL" id="JBBXMP010000005">
    <property type="protein sequence ID" value="KAL0070954.1"/>
    <property type="molecule type" value="Genomic_DNA"/>
</dbReference>
<sequence length="82" mass="9432">MGYAVCHATWEFKESFGDEALIEQFHRDVENEELIDDGEVCIMLAEAVNGGWDPEKPDMKPPDLGEEERQAQEQEHERSPEL</sequence>
<protein>
    <submittedName>
        <fullName evidence="2">Uncharacterized protein</fullName>
    </submittedName>
</protein>
<dbReference type="Proteomes" id="UP001437256">
    <property type="component" value="Unassembled WGS sequence"/>
</dbReference>
<evidence type="ECO:0000256" key="1">
    <source>
        <dbReference type="SAM" id="MobiDB-lite"/>
    </source>
</evidence>
<reference evidence="2 3" key="1">
    <citation type="submission" date="2024-05" db="EMBL/GenBank/DDBJ databases">
        <title>A draft genome resource for the thread blight pathogen Marasmius tenuissimus strain MS-2.</title>
        <authorList>
            <person name="Yulfo-Soto G.E."/>
            <person name="Baruah I.K."/>
            <person name="Amoako-Attah I."/>
            <person name="Bukari Y."/>
            <person name="Meinhardt L.W."/>
            <person name="Bailey B.A."/>
            <person name="Cohen S.P."/>
        </authorList>
    </citation>
    <scope>NUCLEOTIDE SEQUENCE [LARGE SCALE GENOMIC DNA]</scope>
    <source>
        <strain evidence="2 3">MS-2</strain>
    </source>
</reference>
<evidence type="ECO:0000313" key="2">
    <source>
        <dbReference type="EMBL" id="KAL0070954.1"/>
    </source>
</evidence>
<feature type="compositionally biased region" description="Basic and acidic residues" evidence="1">
    <location>
        <begin position="53"/>
        <end position="82"/>
    </location>
</feature>
<accession>A0ABR3ACA5</accession>
<gene>
    <name evidence="2" type="ORF">AAF712_002175</name>
</gene>
<evidence type="ECO:0000313" key="3">
    <source>
        <dbReference type="Proteomes" id="UP001437256"/>
    </source>
</evidence>
<proteinExistence type="predicted"/>
<organism evidence="2 3">
    <name type="scientific">Marasmius tenuissimus</name>
    <dbReference type="NCBI Taxonomy" id="585030"/>
    <lineage>
        <taxon>Eukaryota</taxon>
        <taxon>Fungi</taxon>
        <taxon>Dikarya</taxon>
        <taxon>Basidiomycota</taxon>
        <taxon>Agaricomycotina</taxon>
        <taxon>Agaricomycetes</taxon>
        <taxon>Agaricomycetidae</taxon>
        <taxon>Agaricales</taxon>
        <taxon>Marasmiineae</taxon>
        <taxon>Marasmiaceae</taxon>
        <taxon>Marasmius</taxon>
    </lineage>
</organism>